<name>A0AA39FFQ0_MICHY</name>
<gene>
    <name evidence="2" type="ORF">PV327_002442</name>
</gene>
<reference evidence="2" key="1">
    <citation type="journal article" date="2023" name="bioRxiv">
        <title>Scaffold-level genome assemblies of two parasitoid biocontrol wasps reveal the parthenogenesis mechanism and an associated novel virus.</title>
        <authorList>
            <person name="Inwood S."/>
            <person name="Skelly J."/>
            <person name="Guhlin J."/>
            <person name="Harrop T."/>
            <person name="Goldson S."/>
            <person name="Dearden P."/>
        </authorList>
    </citation>
    <scope>NUCLEOTIDE SEQUENCE</scope>
    <source>
        <strain evidence="2">Lincoln</strain>
        <tissue evidence="2">Whole body</tissue>
    </source>
</reference>
<comment type="caution">
    <text evidence="2">The sequence shown here is derived from an EMBL/GenBank/DDBJ whole genome shotgun (WGS) entry which is preliminary data.</text>
</comment>
<evidence type="ECO:0000256" key="1">
    <source>
        <dbReference type="SAM" id="SignalP"/>
    </source>
</evidence>
<evidence type="ECO:0000313" key="3">
    <source>
        <dbReference type="Proteomes" id="UP001168972"/>
    </source>
</evidence>
<protein>
    <submittedName>
        <fullName evidence="2">Uncharacterized protein</fullName>
    </submittedName>
</protein>
<dbReference type="AlphaFoldDB" id="A0AA39FFQ0"/>
<dbReference type="Pfam" id="PF05335">
    <property type="entry name" value="DUF745"/>
    <property type="match status" value="1"/>
</dbReference>
<dbReference type="InterPro" id="IPR007999">
    <property type="entry name" value="DUF745"/>
</dbReference>
<proteinExistence type="predicted"/>
<keyword evidence="1" id="KW-0732">Signal</keyword>
<evidence type="ECO:0000313" key="2">
    <source>
        <dbReference type="EMBL" id="KAK0168665.1"/>
    </source>
</evidence>
<sequence length="351" mass="36232">MINKFSLILVACASVALAIPAGTKSTKEPRKPREHGYYPAYDDAALDNGYALLSNINLDSHSAPSHPSLDHGYKTGFSVGGGLVAIARGAADQARSQVASQHSAAGQAAYVAKNTLAQSAAQSAATAAAALAGKQIILSGLEQQSRDAHVAVDGEKMQLQQAQRAATAARNSAQQAMHQLQVVTAAMNAAQATSDHAAQAAAEAAAELAAQTTMVGQAKARAQTIDEQLKTARIDFAATQSASDKAAAAAQLAQNNAAAAAAHAADSAAVSGVLPSVADEEDGHHAAAIAVEKHEPLHNVYLPAEDAHQLVDDHDQGYVLHRNTLPVPASGYASHQDAIGHDEIYDYKGYY</sequence>
<accession>A0AA39FFQ0</accession>
<dbReference type="EMBL" id="JAQQBR010001831">
    <property type="protein sequence ID" value="KAK0168665.1"/>
    <property type="molecule type" value="Genomic_DNA"/>
</dbReference>
<dbReference type="PANTHER" id="PTHR37161:SF3">
    <property type="entry name" value="HDC10475"/>
    <property type="match status" value="1"/>
</dbReference>
<reference evidence="2" key="2">
    <citation type="submission" date="2023-03" db="EMBL/GenBank/DDBJ databases">
        <authorList>
            <person name="Inwood S.N."/>
            <person name="Skelly J.G."/>
            <person name="Guhlin J."/>
            <person name="Harrop T.W.R."/>
            <person name="Goldson S.G."/>
            <person name="Dearden P.K."/>
        </authorList>
    </citation>
    <scope>NUCLEOTIDE SEQUENCE</scope>
    <source>
        <strain evidence="2">Lincoln</strain>
        <tissue evidence="2">Whole body</tissue>
    </source>
</reference>
<feature type="chain" id="PRO_5041437580" evidence="1">
    <location>
        <begin position="19"/>
        <end position="351"/>
    </location>
</feature>
<dbReference type="PANTHER" id="PTHR37161">
    <property type="entry name" value="HDC10475"/>
    <property type="match status" value="1"/>
</dbReference>
<dbReference type="Proteomes" id="UP001168972">
    <property type="component" value="Unassembled WGS sequence"/>
</dbReference>
<feature type="signal peptide" evidence="1">
    <location>
        <begin position="1"/>
        <end position="18"/>
    </location>
</feature>
<keyword evidence="3" id="KW-1185">Reference proteome</keyword>
<organism evidence="2 3">
    <name type="scientific">Microctonus hyperodae</name>
    <name type="common">Parasitoid wasp</name>
    <dbReference type="NCBI Taxonomy" id="165561"/>
    <lineage>
        <taxon>Eukaryota</taxon>
        <taxon>Metazoa</taxon>
        <taxon>Ecdysozoa</taxon>
        <taxon>Arthropoda</taxon>
        <taxon>Hexapoda</taxon>
        <taxon>Insecta</taxon>
        <taxon>Pterygota</taxon>
        <taxon>Neoptera</taxon>
        <taxon>Endopterygota</taxon>
        <taxon>Hymenoptera</taxon>
        <taxon>Apocrita</taxon>
        <taxon>Ichneumonoidea</taxon>
        <taxon>Braconidae</taxon>
        <taxon>Euphorinae</taxon>
        <taxon>Microctonus</taxon>
    </lineage>
</organism>